<gene>
    <name evidence="7" type="ORF">CwatDRAFT_4868</name>
</gene>
<name>Q4C6C4_CROWT</name>
<reference evidence="7" key="1">
    <citation type="submission" date="2004-02" db="EMBL/GenBank/DDBJ databases">
        <authorList>
            <consortium name="DOE Joint Genome Institute"/>
        </authorList>
    </citation>
    <scope>NUCLEOTIDE SEQUENCE [LARGE SCALE GENOMIC DNA]</scope>
    <source>
        <strain evidence="7">WH 8501</strain>
    </source>
</reference>
<dbReference type="GO" id="GO:0006310">
    <property type="term" value="P:DNA recombination"/>
    <property type="evidence" value="ECO:0007669"/>
    <property type="project" value="UniProtKB-KW"/>
</dbReference>
<reference evidence="7" key="2">
    <citation type="submission" date="2005-06" db="EMBL/GenBank/DDBJ databases">
        <title>Sequencing of the draft genome and assembly of Crocosphaera watsonii WH 8501.</title>
        <authorList>
            <consortium name="US DOE Joint Genome Institute (JGI-PGF)"/>
            <person name="Copeland A."/>
            <person name="Lucas S."/>
            <person name="Lapidus A."/>
            <person name="Barry K."/>
            <person name="Detter C."/>
            <person name="Glavina T."/>
            <person name="Hammon N."/>
            <person name="Israni S."/>
            <person name="Pitluck S."/>
            <person name="Richardson P."/>
        </authorList>
    </citation>
    <scope>NUCLEOTIDE SEQUENCE [LARGE SCALE GENOMIC DNA]</scope>
    <source>
        <strain evidence="7">WH 8501</strain>
    </source>
</reference>
<dbReference type="Pfam" id="PF01385">
    <property type="entry name" value="OrfB_IS605"/>
    <property type="match status" value="1"/>
</dbReference>
<dbReference type="EMBL" id="AADV02000004">
    <property type="protein sequence ID" value="EAM51710.1"/>
    <property type="molecule type" value="Genomic_DNA"/>
</dbReference>
<evidence type="ECO:0000259" key="6">
    <source>
        <dbReference type="Pfam" id="PF07282"/>
    </source>
</evidence>
<reference evidence="7" key="3">
    <citation type="submission" date="2016-12" db="EMBL/GenBank/DDBJ databases">
        <title>Annotation of the draft genome assembly of Crocosphaera watsonii WH 8501.</title>
        <authorList>
            <consortium name="US DOE Joint Genome Institute (JGI-ORNL)"/>
            <person name="Larimer F."/>
            <person name="Land M."/>
        </authorList>
    </citation>
    <scope>NUCLEOTIDE SEQUENCE</scope>
    <source>
        <strain evidence="7">WH 8501</strain>
    </source>
</reference>
<dbReference type="NCBIfam" id="NF040570">
    <property type="entry name" value="guided_TnpB"/>
    <property type="match status" value="1"/>
</dbReference>
<dbReference type="GO" id="GO:0003677">
    <property type="term" value="F:DNA binding"/>
    <property type="evidence" value="ECO:0007669"/>
    <property type="project" value="UniProtKB-KW"/>
</dbReference>
<keyword evidence="8" id="KW-1185">Reference proteome</keyword>
<proteinExistence type="inferred from homology"/>
<dbReference type="InterPro" id="IPR010095">
    <property type="entry name" value="Cas12f1-like_TNB"/>
</dbReference>
<dbReference type="KEGG" id="cwa:CwatDRAFT_4868"/>
<sequence>MINGKPLKSINQYYNKVKSELQSILGENKSSQKLKKLCNKREFNINDYLHKASRLIINTLINQKIGTLIIGHNTDWKQKINLGKRNNQNFVSIPYNKFIEMLSYKAEMVGIKIIITEESYTSKASFLDNDPLPVYQKGQKNQVTFSGKRINRGLYRTGKRKLINADVNGSLNIMRKAVPNAFGHGIEGVVVHPVRVTPAK</sequence>
<evidence type="ECO:0000256" key="4">
    <source>
        <dbReference type="ARBA" id="ARBA00023172"/>
    </source>
</evidence>
<evidence type="ECO:0000259" key="5">
    <source>
        <dbReference type="Pfam" id="PF01385"/>
    </source>
</evidence>
<evidence type="ECO:0000256" key="2">
    <source>
        <dbReference type="ARBA" id="ARBA00022578"/>
    </source>
</evidence>
<comment type="similarity">
    <text evidence="1">In the C-terminal section; belongs to the transposase 35 family.</text>
</comment>
<feature type="domain" description="Probable transposase IS891/IS1136/IS1341" evidence="5">
    <location>
        <begin position="2"/>
        <end position="76"/>
    </location>
</feature>
<protein>
    <submittedName>
        <fullName evidence="7">Transposase, IS605 OrfB</fullName>
    </submittedName>
</protein>
<evidence type="ECO:0000256" key="3">
    <source>
        <dbReference type="ARBA" id="ARBA00023125"/>
    </source>
</evidence>
<dbReference type="GO" id="GO:0032196">
    <property type="term" value="P:transposition"/>
    <property type="evidence" value="ECO:0007669"/>
    <property type="project" value="UniProtKB-KW"/>
</dbReference>
<comment type="caution">
    <text evidence="7">The sequence shown here is derived from an EMBL/GenBank/DDBJ whole genome shotgun (WGS) entry which is preliminary data.</text>
</comment>
<keyword evidence="2" id="KW-0815">Transposition</keyword>
<accession>Q4C6C4</accession>
<evidence type="ECO:0000313" key="7">
    <source>
        <dbReference type="EMBL" id="EAM51710.1"/>
    </source>
</evidence>
<keyword evidence="3" id="KW-0238">DNA-binding</keyword>
<feature type="domain" description="Cas12f1-like TNB" evidence="6">
    <location>
        <begin position="95"/>
        <end position="173"/>
    </location>
</feature>
<evidence type="ECO:0000256" key="1">
    <source>
        <dbReference type="ARBA" id="ARBA00008761"/>
    </source>
</evidence>
<evidence type="ECO:0000313" key="8">
    <source>
        <dbReference type="Proteomes" id="UP000003922"/>
    </source>
</evidence>
<organism evidence="7 8">
    <name type="scientific">Crocosphaera watsonii WH 8501</name>
    <dbReference type="NCBI Taxonomy" id="165597"/>
    <lineage>
        <taxon>Bacteria</taxon>
        <taxon>Bacillati</taxon>
        <taxon>Cyanobacteriota</taxon>
        <taxon>Cyanophyceae</taxon>
        <taxon>Oscillatoriophycideae</taxon>
        <taxon>Chroococcales</taxon>
        <taxon>Aphanothecaceae</taxon>
        <taxon>Crocosphaera</taxon>
    </lineage>
</organism>
<dbReference type="Proteomes" id="UP000003922">
    <property type="component" value="Unassembled WGS sequence"/>
</dbReference>
<dbReference type="InterPro" id="IPR001959">
    <property type="entry name" value="Transposase"/>
</dbReference>
<dbReference type="AlphaFoldDB" id="Q4C6C4"/>
<keyword evidence="4" id="KW-0233">DNA recombination</keyword>
<dbReference type="NCBIfam" id="TIGR01766">
    <property type="entry name" value="IS200/IS605 family accessory protein TnpB-like domain"/>
    <property type="match status" value="1"/>
</dbReference>
<dbReference type="Pfam" id="PF07282">
    <property type="entry name" value="Cas12f1-like_TNB"/>
    <property type="match status" value="1"/>
</dbReference>